<dbReference type="EMBL" id="OX597824">
    <property type="protein sequence ID" value="CAI9730286.1"/>
    <property type="molecule type" value="Genomic_DNA"/>
</dbReference>
<accession>A0AA36BB49</accession>
<dbReference type="AlphaFoldDB" id="A0AA36BB49"/>
<keyword evidence="2" id="KW-1185">Reference proteome</keyword>
<protein>
    <submittedName>
        <fullName evidence="1">Uncharacterized protein</fullName>
    </submittedName>
</protein>
<name>A0AA36BB49_OCTVU</name>
<sequence>MNLAGITAYLHTLDIAINKLFKNYLRMEINDYIENRMLRKSDIFSLRKQRRTQYNTMCLNIPPQNSSKLSRILFILRHTIDYRNLSNDQ</sequence>
<evidence type="ECO:0000313" key="2">
    <source>
        <dbReference type="Proteomes" id="UP001162480"/>
    </source>
</evidence>
<evidence type="ECO:0000313" key="1">
    <source>
        <dbReference type="EMBL" id="CAI9730286.1"/>
    </source>
</evidence>
<reference evidence="1" key="1">
    <citation type="submission" date="2023-08" db="EMBL/GenBank/DDBJ databases">
        <authorList>
            <person name="Alioto T."/>
            <person name="Alioto T."/>
            <person name="Gomez Garrido J."/>
        </authorList>
    </citation>
    <scope>NUCLEOTIDE SEQUENCE</scope>
</reference>
<organism evidence="1 2">
    <name type="scientific">Octopus vulgaris</name>
    <name type="common">Common octopus</name>
    <dbReference type="NCBI Taxonomy" id="6645"/>
    <lineage>
        <taxon>Eukaryota</taxon>
        <taxon>Metazoa</taxon>
        <taxon>Spiralia</taxon>
        <taxon>Lophotrochozoa</taxon>
        <taxon>Mollusca</taxon>
        <taxon>Cephalopoda</taxon>
        <taxon>Coleoidea</taxon>
        <taxon>Octopodiformes</taxon>
        <taxon>Octopoda</taxon>
        <taxon>Incirrata</taxon>
        <taxon>Octopodidae</taxon>
        <taxon>Octopus</taxon>
    </lineage>
</organism>
<gene>
    <name evidence="1" type="ORF">OCTVUL_1B007535</name>
</gene>
<dbReference type="Proteomes" id="UP001162480">
    <property type="component" value="Chromosome 11"/>
</dbReference>
<proteinExistence type="predicted"/>